<feature type="domain" description="Glycoside hydrolase family 9" evidence="4">
    <location>
        <begin position="101"/>
        <end position="514"/>
    </location>
</feature>
<dbReference type="Gene3D" id="2.60.40.10">
    <property type="entry name" value="Immunoglobulins"/>
    <property type="match status" value="1"/>
</dbReference>
<evidence type="ECO:0000313" key="6">
    <source>
        <dbReference type="Proteomes" id="UP000033725"/>
    </source>
</evidence>
<gene>
    <name evidence="5" type="ORF">RN51_02010</name>
</gene>
<dbReference type="PATRIC" id="fig|82380.10.peg.2021"/>
<reference evidence="5 6" key="1">
    <citation type="submission" date="2015-02" db="EMBL/GenBank/DDBJ databases">
        <title>Draft genome sequences of ten Microbacterium spp. with emphasis on heavy metal contaminated environments.</title>
        <authorList>
            <person name="Corretto E."/>
        </authorList>
    </citation>
    <scope>NUCLEOTIDE SEQUENCE [LARGE SCALE GENOMIC DNA]</scope>
    <source>
        <strain evidence="5 6">BEL163</strain>
    </source>
</reference>
<sequence length="588" mass="64277">MRILTSHLGYDAGAPKSALIEMSLPGATPRVELLSLDDDSRVHLEARPAAQVDAWKTGAFARVDFDHVEAQGRYRIVAAVDDQVVSSEPFTIGEERVAAGTLSDILFAFKAGRSSGEIERKDAAARLYGDDSGVTVDARGGWLDASGDTSKFLSHLTYSPTMSPQQIPLCAWAFLEARDQLATLHPRFHRALGARLRDEALFGADFLVRFRAPDGAFYSGIFDALTKRLDERVINAPLPECVRTDRYRASYRGGGGLAIAALARASREREHGDFTNAEYLAAAVGAFDDLERRNADYLFGLDLETGALTGSSESIVDDYCALLAASELVATADDDRERFAAAADRRAAALIDRYRTSPGEPGWFEAWEDGRPFFSAVEGGLPVVALLRYVDLVPDARHAGAARELAVTVMGDLLQRTAAVPNPFGYPRQRIQPLSGETRDAFFFPHDNDTGYWWQGENANLGSLAFAALLVAGLPECDRELASRLRRFASDQVDWVLGRNPFDACMLQGRGRHNVEYTPDFPNLPGGIVNGITSHPDDEHGIAFLTPDTAERPDSWRWAEQWIPHSAWFLLAVSATGAASESRAGRPD</sequence>
<accession>A0A0F0KPR6</accession>
<evidence type="ECO:0000256" key="1">
    <source>
        <dbReference type="ARBA" id="ARBA00007072"/>
    </source>
</evidence>
<dbReference type="InterPro" id="IPR012341">
    <property type="entry name" value="6hp_glycosidase-like_sf"/>
</dbReference>
<dbReference type="SUPFAM" id="SSF48208">
    <property type="entry name" value="Six-hairpin glycosidases"/>
    <property type="match status" value="1"/>
</dbReference>
<dbReference type="GO" id="GO:0008810">
    <property type="term" value="F:cellulase activity"/>
    <property type="evidence" value="ECO:0007669"/>
    <property type="project" value="InterPro"/>
</dbReference>
<proteinExistence type="inferred from homology"/>
<comment type="caution">
    <text evidence="5">The sequence shown here is derived from an EMBL/GenBank/DDBJ whole genome shotgun (WGS) entry which is preliminary data.</text>
</comment>
<keyword evidence="5" id="KW-0378">Hydrolase</keyword>
<keyword evidence="2" id="KW-0119">Carbohydrate metabolism</keyword>
<evidence type="ECO:0000313" key="5">
    <source>
        <dbReference type="EMBL" id="KJL22130.1"/>
    </source>
</evidence>
<dbReference type="InterPro" id="IPR004197">
    <property type="entry name" value="Cellulase_Ig-like"/>
</dbReference>
<comment type="similarity">
    <text evidence="1">Belongs to the glycosyl hydrolase 9 (cellulase E) family.</text>
</comment>
<dbReference type="AlphaFoldDB" id="A0A0F0KPR6"/>
<dbReference type="RefSeq" id="WP_045263888.1">
    <property type="nucleotide sequence ID" value="NZ_JYIV01000026.1"/>
</dbReference>
<dbReference type="InterPro" id="IPR001701">
    <property type="entry name" value="Glyco_hydro_9"/>
</dbReference>
<dbReference type="Gene3D" id="1.50.10.10">
    <property type="match status" value="1"/>
</dbReference>
<dbReference type="Proteomes" id="UP000033725">
    <property type="component" value="Unassembled WGS sequence"/>
</dbReference>
<dbReference type="SUPFAM" id="SSF81296">
    <property type="entry name" value="E set domains"/>
    <property type="match status" value="1"/>
</dbReference>
<dbReference type="InterPro" id="IPR014756">
    <property type="entry name" value="Ig_E-set"/>
</dbReference>
<dbReference type="InterPro" id="IPR008928">
    <property type="entry name" value="6-hairpin_glycosidase_sf"/>
</dbReference>
<name>A0A0F0KPR6_9MICO</name>
<evidence type="ECO:0000259" key="4">
    <source>
        <dbReference type="Pfam" id="PF00759"/>
    </source>
</evidence>
<evidence type="ECO:0000256" key="3">
    <source>
        <dbReference type="ARBA" id="ARBA00023326"/>
    </source>
</evidence>
<dbReference type="EMBL" id="JYIV01000026">
    <property type="protein sequence ID" value="KJL22130.1"/>
    <property type="molecule type" value="Genomic_DNA"/>
</dbReference>
<dbReference type="OrthoDB" id="9808897at2"/>
<dbReference type="CDD" id="cd02850">
    <property type="entry name" value="E_set_Cellulase_N"/>
    <property type="match status" value="1"/>
</dbReference>
<keyword evidence="3" id="KW-0624">Polysaccharide degradation</keyword>
<organism evidence="5 6">
    <name type="scientific">Microbacterium oxydans</name>
    <dbReference type="NCBI Taxonomy" id="82380"/>
    <lineage>
        <taxon>Bacteria</taxon>
        <taxon>Bacillati</taxon>
        <taxon>Actinomycetota</taxon>
        <taxon>Actinomycetes</taxon>
        <taxon>Micrococcales</taxon>
        <taxon>Microbacteriaceae</taxon>
        <taxon>Microbacterium</taxon>
    </lineage>
</organism>
<dbReference type="InterPro" id="IPR013783">
    <property type="entry name" value="Ig-like_fold"/>
</dbReference>
<evidence type="ECO:0000256" key="2">
    <source>
        <dbReference type="ARBA" id="ARBA00023277"/>
    </source>
</evidence>
<dbReference type="Pfam" id="PF00759">
    <property type="entry name" value="Glyco_hydro_9"/>
    <property type="match status" value="1"/>
</dbReference>
<protein>
    <submittedName>
        <fullName evidence="5">Glycosyl hydrolase family 9</fullName>
    </submittedName>
</protein>
<dbReference type="GO" id="GO:0000272">
    <property type="term" value="P:polysaccharide catabolic process"/>
    <property type="evidence" value="ECO:0007669"/>
    <property type="project" value="UniProtKB-KW"/>
</dbReference>